<sequence length="200" mass="21754">MDLRQYRRHLKEIVTLTSDNTNNGVTGLTMRDTLVAAFELVSAAIDDLSTGTGKGYPVVAYYDATNSRLKVVCASAQKPNVAANWTRLDTGKTCSGEVSMKVDGANSVKYAYRTVAPAGDTVHENRWDFMIIPALGTGHYALKENKVSIESSNNWSSTTASVLQNQLDTTQPKTATPATVDSVLAYKTSKAYETAYLKKE</sequence>
<evidence type="ECO:0000313" key="1">
    <source>
        <dbReference type="EMBL" id="MBB5227273.1"/>
    </source>
</evidence>
<evidence type="ECO:0000313" key="2">
    <source>
        <dbReference type="Proteomes" id="UP000518887"/>
    </source>
</evidence>
<gene>
    <name evidence="1" type="ORF">HNP76_002671</name>
</gene>
<protein>
    <submittedName>
        <fullName evidence="1">Uncharacterized protein</fullName>
    </submittedName>
</protein>
<proteinExistence type="predicted"/>
<dbReference type="Proteomes" id="UP000518887">
    <property type="component" value="Unassembled WGS sequence"/>
</dbReference>
<dbReference type="AlphaFoldDB" id="A0A7W8GB99"/>
<reference evidence="1 2" key="1">
    <citation type="submission" date="2020-08" db="EMBL/GenBank/DDBJ databases">
        <title>Genomic Encyclopedia of Type Strains, Phase IV (KMG-IV): sequencing the most valuable type-strain genomes for metagenomic binning, comparative biology and taxonomic classification.</title>
        <authorList>
            <person name="Goeker M."/>
        </authorList>
    </citation>
    <scope>NUCLEOTIDE SEQUENCE [LARGE SCALE GENOMIC DNA]</scope>
    <source>
        <strain evidence="1 2">DSM 103462</strain>
    </source>
</reference>
<name>A0A7W8GB99_9SPIR</name>
<dbReference type="EMBL" id="JACHFQ010000009">
    <property type="protein sequence ID" value="MBB5227273.1"/>
    <property type="molecule type" value="Genomic_DNA"/>
</dbReference>
<comment type="caution">
    <text evidence="1">The sequence shown here is derived from an EMBL/GenBank/DDBJ whole genome shotgun (WGS) entry which is preliminary data.</text>
</comment>
<organism evidence="1 2">
    <name type="scientific">Treponema ruminis</name>
    <dbReference type="NCBI Taxonomy" id="744515"/>
    <lineage>
        <taxon>Bacteria</taxon>
        <taxon>Pseudomonadati</taxon>
        <taxon>Spirochaetota</taxon>
        <taxon>Spirochaetia</taxon>
        <taxon>Spirochaetales</taxon>
        <taxon>Treponemataceae</taxon>
        <taxon>Treponema</taxon>
    </lineage>
</organism>
<accession>A0A7W8GB99</accession>
<keyword evidence="2" id="KW-1185">Reference proteome</keyword>